<dbReference type="HOGENOM" id="CLU_023092_0_0_11"/>
<gene>
    <name evidence="9" type="ordered locus">Psed_5608</name>
</gene>
<dbReference type="PANTHER" id="PTHR31566">
    <property type="entry name" value="CYTOCHROME C BIOGENESIS PROTEIN CCS1, CHLOROPLASTIC"/>
    <property type="match status" value="1"/>
</dbReference>
<comment type="subcellular location">
    <subcellularLocation>
        <location evidence="1">Membrane</location>
        <topology evidence="1">Multi-pass membrane protein</topology>
    </subcellularLocation>
</comment>
<feature type="region of interest" description="Disordered" evidence="6">
    <location>
        <begin position="542"/>
        <end position="635"/>
    </location>
</feature>
<reference evidence="9 10" key="1">
    <citation type="journal article" date="2011" name="J. Bacteriol.">
        <title>Genome sequence of the 1,4-dioxane-degrading Pseudonocardia dioxanivorans strain CB1190.</title>
        <authorList>
            <person name="Sales C.M."/>
            <person name="Mahendra S."/>
            <person name="Grostern A."/>
            <person name="Parales R.E."/>
            <person name="Goodwin L.A."/>
            <person name="Woyke T."/>
            <person name="Nolan M."/>
            <person name="Lapidus A."/>
            <person name="Chertkov O."/>
            <person name="Ovchinnikova G."/>
            <person name="Sczyrba A."/>
            <person name="Alvarez-Cohen L."/>
        </authorList>
    </citation>
    <scope>NUCLEOTIDE SEQUENCE [LARGE SCALE GENOMIC DNA]</scope>
    <source>
        <strain evidence="10">ATCC 55486 / DSM 44775 / JCM 13855 / CB1190</strain>
    </source>
</reference>
<name>F4CZR0_PSEUX</name>
<organism evidence="9 10">
    <name type="scientific">Pseudonocardia dioxanivorans (strain ATCC 55486 / DSM 44775 / JCM 13855 / CB1190)</name>
    <dbReference type="NCBI Taxonomy" id="675635"/>
    <lineage>
        <taxon>Bacteria</taxon>
        <taxon>Bacillati</taxon>
        <taxon>Actinomycetota</taxon>
        <taxon>Actinomycetes</taxon>
        <taxon>Pseudonocardiales</taxon>
        <taxon>Pseudonocardiaceae</taxon>
        <taxon>Pseudonocardia</taxon>
    </lineage>
</organism>
<keyword evidence="2 7" id="KW-0812">Transmembrane</keyword>
<dbReference type="eggNOG" id="COG1333">
    <property type="taxonomic scope" value="Bacteria"/>
</dbReference>
<feature type="compositionally biased region" description="Basic and acidic residues" evidence="6">
    <location>
        <begin position="619"/>
        <end position="635"/>
    </location>
</feature>
<feature type="compositionally biased region" description="Low complexity" evidence="6">
    <location>
        <begin position="542"/>
        <end position="567"/>
    </location>
</feature>
<feature type="domain" description="ResB-like" evidence="8">
    <location>
        <begin position="44"/>
        <end position="534"/>
    </location>
</feature>
<dbReference type="PANTHER" id="PTHR31566:SF0">
    <property type="entry name" value="CYTOCHROME C BIOGENESIS PROTEIN CCS1, CHLOROPLASTIC"/>
    <property type="match status" value="1"/>
</dbReference>
<evidence type="ECO:0000256" key="6">
    <source>
        <dbReference type="SAM" id="MobiDB-lite"/>
    </source>
</evidence>
<dbReference type="AlphaFoldDB" id="F4CZR0"/>
<dbReference type="RefSeq" id="WP_013677636.1">
    <property type="nucleotide sequence ID" value="NC_015312.1"/>
</dbReference>
<accession>F4CZR0</accession>
<keyword evidence="5 7" id="KW-0472">Membrane</keyword>
<dbReference type="Proteomes" id="UP000007809">
    <property type="component" value="Chromosome"/>
</dbReference>
<proteinExistence type="predicted"/>
<evidence type="ECO:0000259" key="8">
    <source>
        <dbReference type="Pfam" id="PF05140"/>
    </source>
</evidence>
<dbReference type="KEGG" id="pdx:Psed_5608"/>
<dbReference type="InterPro" id="IPR023494">
    <property type="entry name" value="Cyt_c_bgen_Ccs1/CcsB/ResB"/>
</dbReference>
<evidence type="ECO:0000256" key="7">
    <source>
        <dbReference type="SAM" id="Phobius"/>
    </source>
</evidence>
<dbReference type="Pfam" id="PF05140">
    <property type="entry name" value="ResB"/>
    <property type="match status" value="1"/>
</dbReference>
<evidence type="ECO:0000256" key="2">
    <source>
        <dbReference type="ARBA" id="ARBA00022692"/>
    </source>
</evidence>
<dbReference type="InterPro" id="IPR007816">
    <property type="entry name" value="ResB-like_domain"/>
</dbReference>
<feature type="transmembrane region" description="Helical" evidence="7">
    <location>
        <begin position="47"/>
        <end position="64"/>
    </location>
</feature>
<dbReference type="GO" id="GO:0016020">
    <property type="term" value="C:membrane"/>
    <property type="evidence" value="ECO:0007669"/>
    <property type="project" value="UniProtKB-SubCell"/>
</dbReference>
<evidence type="ECO:0000256" key="3">
    <source>
        <dbReference type="ARBA" id="ARBA00022748"/>
    </source>
</evidence>
<feature type="compositionally biased region" description="Pro residues" evidence="6">
    <location>
        <begin position="1"/>
        <end position="11"/>
    </location>
</feature>
<evidence type="ECO:0000313" key="10">
    <source>
        <dbReference type="Proteomes" id="UP000007809"/>
    </source>
</evidence>
<evidence type="ECO:0000256" key="5">
    <source>
        <dbReference type="ARBA" id="ARBA00023136"/>
    </source>
</evidence>
<keyword evidence="3" id="KW-0201">Cytochrome c-type biogenesis</keyword>
<sequence length="635" mass="67655">MTSPPTAPPKSPVVAEGAPPPPGQSPIRRVLAFLRNTWRGLTSMRTALILLFLLALAALPGALLPQNSLNQQLVEQYKTDYPAIAPTLDRLGFFDVFSTPWFAAIYLLLMISLVGCLLPRNLDFLRTLRAAPVATPRNLGRLPHHAAVTVDEDTDAVLARVRTLLGGNRLTAWRTVERDETGGVRTVSAEKGHLREAGNLVFHLSLVGLLVGIALGKLFGYEGQVIVLTGGNQFCNSSILGYDSFRAGLRVDGTELAPFCVQVNDFTADYLPNGQPDTYRAQIGYQTAEDVEAGDTSNWKPYELQVNHPLRLDGARVYLLGHGYAPQFTVTWPDGQQRTGVIQWRPVDQTTFLSEGATKFERPGVTDPAQRQDSGLAVTGLFAPTSSGGDVVTSIYPDLRNPEVAIDVMRGDLGLDDGRGQSIFTVDQSKVDSGALKQVARANLTPGQSVTLDDGTQVRFDSVTSWVSLQVSHDPGQESVLIFAILLLLGLGTSLAVKRRRFWVRLVPAGDGRTEVRLGGLARTDQAGYGEEFERLRAELLGTAPDSGGPDSGGPDSSGPDSGGPDSDAPDPDAPVTDATGPAARDAAVPDPDGPAPGPPEPDAADPDAPDPAAGTVPPDRRPTDTSDSTDRGET</sequence>
<feature type="compositionally biased region" description="Pro residues" evidence="6">
    <location>
        <begin position="592"/>
        <end position="602"/>
    </location>
</feature>
<evidence type="ECO:0000256" key="1">
    <source>
        <dbReference type="ARBA" id="ARBA00004141"/>
    </source>
</evidence>
<evidence type="ECO:0000256" key="4">
    <source>
        <dbReference type="ARBA" id="ARBA00022989"/>
    </source>
</evidence>
<feature type="region of interest" description="Disordered" evidence="6">
    <location>
        <begin position="1"/>
        <end position="22"/>
    </location>
</feature>
<feature type="compositionally biased region" description="Low complexity" evidence="6">
    <location>
        <begin position="574"/>
        <end position="591"/>
    </location>
</feature>
<feature type="transmembrane region" description="Helical" evidence="7">
    <location>
        <begin position="101"/>
        <end position="119"/>
    </location>
</feature>
<dbReference type="STRING" id="675635.Psed_5608"/>
<keyword evidence="10" id="KW-1185">Reference proteome</keyword>
<feature type="transmembrane region" description="Helical" evidence="7">
    <location>
        <begin position="200"/>
        <end position="219"/>
    </location>
</feature>
<protein>
    <submittedName>
        <fullName evidence="9">ResB family protein</fullName>
    </submittedName>
</protein>
<dbReference type="EMBL" id="CP002593">
    <property type="protein sequence ID" value="AEA27736.1"/>
    <property type="molecule type" value="Genomic_DNA"/>
</dbReference>
<keyword evidence="4 7" id="KW-1133">Transmembrane helix</keyword>
<dbReference type="GO" id="GO:0017004">
    <property type="term" value="P:cytochrome complex assembly"/>
    <property type="evidence" value="ECO:0007669"/>
    <property type="project" value="UniProtKB-KW"/>
</dbReference>
<evidence type="ECO:0000313" key="9">
    <source>
        <dbReference type="EMBL" id="AEA27736.1"/>
    </source>
</evidence>